<feature type="region of interest" description="Disordered" evidence="1">
    <location>
        <begin position="251"/>
        <end position="291"/>
    </location>
</feature>
<evidence type="ECO:0000313" key="2">
    <source>
        <dbReference type="EMBL" id="KTD02115.1"/>
    </source>
</evidence>
<accession>A0A0W0U1U9</accession>
<sequence length="291" mass="33529">MSDFSINKAELDALCGLPHQQQIVYFRGIRPFMDRKNGVAGVMRRISYQSIAEQLYVEPHQGIKSTTYSRAQIRRAISSLERVGLVDIQSDDQRLIVKCKLATLGYFVQNKAVTNPSQKADIPTYQQHTEYNPIFDDSPQNADTPIPPKAAIPLYKEDNYVCLLSRFDQFWQLYPEKKSHGAAKDAFMRLQPDASLFTRIMQALDNQIHHRNALIAAGQWQPKWKYAANWLAQRCWEDELSQAVTQEKQHAARRTVTQSHDHQSWYDLSDDSEPEAPKGNVYDFRQRKAGQ</sequence>
<evidence type="ECO:0000313" key="3">
    <source>
        <dbReference type="Proteomes" id="UP000054785"/>
    </source>
</evidence>
<organism evidence="2 3">
    <name type="scientific">Legionella geestiana</name>
    <dbReference type="NCBI Taxonomy" id="45065"/>
    <lineage>
        <taxon>Bacteria</taxon>
        <taxon>Pseudomonadati</taxon>
        <taxon>Pseudomonadota</taxon>
        <taxon>Gammaproteobacteria</taxon>
        <taxon>Legionellales</taxon>
        <taxon>Legionellaceae</taxon>
        <taxon>Legionella</taxon>
    </lineage>
</organism>
<dbReference type="EMBL" id="LNYC01000021">
    <property type="protein sequence ID" value="KTD02115.1"/>
    <property type="molecule type" value="Genomic_DNA"/>
</dbReference>
<comment type="caution">
    <text evidence="2">The sequence shown here is derived from an EMBL/GenBank/DDBJ whole genome shotgun (WGS) entry which is preliminary data.</text>
</comment>
<dbReference type="RefSeq" id="WP_028386345.1">
    <property type="nucleotide sequence ID" value="NZ_CAAAHN010000014.1"/>
</dbReference>
<name>A0A0W0U1U9_9GAMM</name>
<dbReference type="Proteomes" id="UP000054785">
    <property type="component" value="Unassembled WGS sequence"/>
</dbReference>
<keyword evidence="3" id="KW-1185">Reference proteome</keyword>
<proteinExistence type="predicted"/>
<evidence type="ECO:0000256" key="1">
    <source>
        <dbReference type="SAM" id="MobiDB-lite"/>
    </source>
</evidence>
<dbReference type="STRING" id="45065.Lgee_0740"/>
<reference evidence="2 3" key="1">
    <citation type="submission" date="2015-11" db="EMBL/GenBank/DDBJ databases">
        <title>Genomic analysis of 38 Legionella species identifies large and diverse effector repertoires.</title>
        <authorList>
            <person name="Burstein D."/>
            <person name="Amaro F."/>
            <person name="Zusman T."/>
            <person name="Lifshitz Z."/>
            <person name="Cohen O."/>
            <person name="Gilbert J.A."/>
            <person name="Pupko T."/>
            <person name="Shuman H.A."/>
            <person name="Segal G."/>
        </authorList>
    </citation>
    <scope>NUCLEOTIDE SEQUENCE [LARGE SCALE GENOMIC DNA]</scope>
    <source>
        <strain evidence="2 3">ATCC 49504</strain>
    </source>
</reference>
<dbReference type="AlphaFoldDB" id="A0A0W0U1U9"/>
<dbReference type="PATRIC" id="fig|45065.4.peg.790"/>
<dbReference type="OrthoDB" id="6174582at2"/>
<protein>
    <submittedName>
        <fullName evidence="2">Vir region protein</fullName>
    </submittedName>
</protein>
<gene>
    <name evidence="2" type="primary">lvrA3</name>
    <name evidence="2" type="ORF">Lgee_0740</name>
</gene>